<feature type="region of interest" description="Disordered" evidence="1">
    <location>
        <begin position="1"/>
        <end position="36"/>
    </location>
</feature>
<dbReference type="Proteomes" id="UP001469553">
    <property type="component" value="Unassembled WGS sequence"/>
</dbReference>
<accession>A0ABV0XUN4</accession>
<comment type="caution">
    <text evidence="2">The sequence shown here is derived from an EMBL/GenBank/DDBJ whole genome shotgun (WGS) entry which is preliminary data.</text>
</comment>
<evidence type="ECO:0000313" key="3">
    <source>
        <dbReference type="Proteomes" id="UP001469553"/>
    </source>
</evidence>
<organism evidence="2 3">
    <name type="scientific">Ameca splendens</name>
    <dbReference type="NCBI Taxonomy" id="208324"/>
    <lineage>
        <taxon>Eukaryota</taxon>
        <taxon>Metazoa</taxon>
        <taxon>Chordata</taxon>
        <taxon>Craniata</taxon>
        <taxon>Vertebrata</taxon>
        <taxon>Euteleostomi</taxon>
        <taxon>Actinopterygii</taxon>
        <taxon>Neopterygii</taxon>
        <taxon>Teleostei</taxon>
        <taxon>Neoteleostei</taxon>
        <taxon>Acanthomorphata</taxon>
        <taxon>Ovalentaria</taxon>
        <taxon>Atherinomorphae</taxon>
        <taxon>Cyprinodontiformes</taxon>
        <taxon>Goodeidae</taxon>
        <taxon>Ameca</taxon>
    </lineage>
</organism>
<reference evidence="2 3" key="1">
    <citation type="submission" date="2021-06" db="EMBL/GenBank/DDBJ databases">
        <authorList>
            <person name="Palmer J.M."/>
        </authorList>
    </citation>
    <scope>NUCLEOTIDE SEQUENCE [LARGE SCALE GENOMIC DNA]</scope>
    <source>
        <strain evidence="2 3">AS_MEX2019</strain>
        <tissue evidence="2">Muscle</tissue>
    </source>
</reference>
<feature type="compositionally biased region" description="Basic and acidic residues" evidence="1">
    <location>
        <begin position="10"/>
        <end position="32"/>
    </location>
</feature>
<proteinExistence type="predicted"/>
<evidence type="ECO:0000313" key="2">
    <source>
        <dbReference type="EMBL" id="MEQ2285107.1"/>
    </source>
</evidence>
<gene>
    <name evidence="2" type="ORF">AMECASPLE_028495</name>
</gene>
<name>A0ABV0XUN4_9TELE</name>
<dbReference type="EMBL" id="JAHRIP010012547">
    <property type="protein sequence ID" value="MEQ2285107.1"/>
    <property type="molecule type" value="Genomic_DNA"/>
</dbReference>
<sequence>EGGLEVGVRWGRESEREEDRVPQVREREREKPSSCTLSHNPVYIDSPLLYFEEYWITFGTGALTEHIQGWSGGSVSQQC</sequence>
<protein>
    <submittedName>
        <fullName evidence="2">Uncharacterized protein</fullName>
    </submittedName>
</protein>
<keyword evidence="3" id="KW-1185">Reference proteome</keyword>
<evidence type="ECO:0000256" key="1">
    <source>
        <dbReference type="SAM" id="MobiDB-lite"/>
    </source>
</evidence>
<feature type="non-terminal residue" evidence="2">
    <location>
        <position position="1"/>
    </location>
</feature>